<keyword evidence="1" id="KW-1133">Transmembrane helix</keyword>
<evidence type="ECO:0000256" key="1">
    <source>
        <dbReference type="SAM" id="Phobius"/>
    </source>
</evidence>
<dbReference type="EMBL" id="BK032833">
    <property type="protein sequence ID" value="DAF63201.1"/>
    <property type="molecule type" value="Genomic_DNA"/>
</dbReference>
<name>A0A8S5TJ58_9CAUD</name>
<sequence>MSRPIAFSRAYLLATCFCVFYFYFVLLYRANTYRPVLLHCFNLKTCQRYTTAIQDITARTKPTYD</sequence>
<proteinExistence type="predicted"/>
<keyword evidence="1" id="KW-0812">Transmembrane</keyword>
<feature type="transmembrane region" description="Helical" evidence="1">
    <location>
        <begin position="6"/>
        <end position="28"/>
    </location>
</feature>
<organism evidence="2">
    <name type="scientific">Siphoviridae sp. ct7yc1</name>
    <dbReference type="NCBI Taxonomy" id="2827788"/>
    <lineage>
        <taxon>Viruses</taxon>
        <taxon>Duplodnaviria</taxon>
        <taxon>Heunggongvirae</taxon>
        <taxon>Uroviricota</taxon>
        <taxon>Caudoviricetes</taxon>
    </lineage>
</organism>
<evidence type="ECO:0000313" key="2">
    <source>
        <dbReference type="EMBL" id="DAF63201.1"/>
    </source>
</evidence>
<keyword evidence="1" id="KW-0472">Membrane</keyword>
<accession>A0A8S5TJ58</accession>
<protein>
    <submittedName>
        <fullName evidence="2">Uncharacterized protein</fullName>
    </submittedName>
</protein>
<reference evidence="2" key="1">
    <citation type="journal article" date="2021" name="Proc. Natl. Acad. Sci. U.S.A.">
        <title>A Catalog of Tens of Thousands of Viruses from Human Metagenomes Reveals Hidden Associations with Chronic Diseases.</title>
        <authorList>
            <person name="Tisza M.J."/>
            <person name="Buck C.B."/>
        </authorList>
    </citation>
    <scope>NUCLEOTIDE SEQUENCE</scope>
    <source>
        <strain evidence="2">Ct7yc1</strain>
    </source>
</reference>